<organism evidence="4 5">
    <name type="scientific">Sodalis praecaptivus</name>
    <dbReference type="NCBI Taxonomy" id="1239307"/>
    <lineage>
        <taxon>Bacteria</taxon>
        <taxon>Pseudomonadati</taxon>
        <taxon>Pseudomonadota</taxon>
        <taxon>Gammaproteobacteria</taxon>
        <taxon>Enterobacterales</taxon>
        <taxon>Bruguierivoracaceae</taxon>
        <taxon>Sodalis</taxon>
    </lineage>
</organism>
<dbReference type="SUPFAM" id="SSF51735">
    <property type="entry name" value="NAD(P)-binding Rossmann-fold domains"/>
    <property type="match status" value="1"/>
</dbReference>
<dbReference type="PANTHER" id="PTHR42760:SF133">
    <property type="entry name" value="3-OXOACYL-[ACYL-CARRIER-PROTEIN] REDUCTASE"/>
    <property type="match status" value="1"/>
</dbReference>
<name>W0I1E0_9GAMM</name>
<evidence type="ECO:0000256" key="2">
    <source>
        <dbReference type="ARBA" id="ARBA00023002"/>
    </source>
</evidence>
<dbReference type="GO" id="GO:0016616">
    <property type="term" value="F:oxidoreductase activity, acting on the CH-OH group of donors, NAD or NADP as acceptor"/>
    <property type="evidence" value="ECO:0007669"/>
    <property type="project" value="UniProtKB-ARBA"/>
</dbReference>
<dbReference type="PROSITE" id="PS00061">
    <property type="entry name" value="ADH_SHORT"/>
    <property type="match status" value="1"/>
</dbReference>
<accession>W0I1E0</accession>
<dbReference type="FunFam" id="3.40.50.720:FF:000173">
    <property type="entry name" value="3-oxoacyl-[acyl-carrier protein] reductase"/>
    <property type="match status" value="1"/>
</dbReference>
<keyword evidence="2" id="KW-0560">Oxidoreductase</keyword>
<evidence type="ECO:0000313" key="4">
    <source>
        <dbReference type="EMBL" id="AHF78290.1"/>
    </source>
</evidence>
<dbReference type="Proteomes" id="UP000019028">
    <property type="component" value="Chromosome"/>
</dbReference>
<dbReference type="PATRIC" id="fig|1239307.3.peg.3631"/>
<feature type="domain" description="Ketoreductase" evidence="3">
    <location>
        <begin position="8"/>
        <end position="193"/>
    </location>
</feature>
<evidence type="ECO:0000256" key="1">
    <source>
        <dbReference type="ARBA" id="ARBA00006484"/>
    </source>
</evidence>
<proteinExistence type="inferred from homology"/>
<dbReference type="InterPro" id="IPR057326">
    <property type="entry name" value="KR_dom"/>
</dbReference>
<dbReference type="Pfam" id="PF13561">
    <property type="entry name" value="adh_short_C2"/>
    <property type="match status" value="1"/>
</dbReference>
<sequence>MPQQRQAATALITGGRRGIGLAIARRLAADGHPIAVTGSGEADASTRAAVAELEKYGVPVGYFASDIAATAGHAAVLDSIEQQLGPIAVLVSNAGIAPPERLDVLDTTTANFDAVLNTNLRGAFFFAQAVAKRMLARPAAEGARSIVFISSCSAQMVSVNRLEYCVAKAGLAMVAQGMAARLAADGIGVFEVRPGIIRTDMTAGVNEKYDRLIGDGLVPARRWGQGDDIAAAVAMLIKPEAFFATGSVIHADGGLTLQRL</sequence>
<dbReference type="InterPro" id="IPR002347">
    <property type="entry name" value="SDR_fam"/>
</dbReference>
<dbReference type="InterPro" id="IPR020904">
    <property type="entry name" value="Sc_DH/Rdtase_CS"/>
</dbReference>
<evidence type="ECO:0000259" key="3">
    <source>
        <dbReference type="SMART" id="SM00822"/>
    </source>
</evidence>
<dbReference type="AlphaFoldDB" id="W0I1E0"/>
<dbReference type="PANTHER" id="PTHR42760">
    <property type="entry name" value="SHORT-CHAIN DEHYDROGENASES/REDUCTASES FAMILY MEMBER"/>
    <property type="match status" value="1"/>
</dbReference>
<keyword evidence="5" id="KW-1185">Reference proteome</keyword>
<dbReference type="SMART" id="SM00822">
    <property type="entry name" value="PKS_KR"/>
    <property type="match status" value="1"/>
</dbReference>
<dbReference type="NCBIfam" id="NF009386">
    <property type="entry name" value="PRK12745.1"/>
    <property type="match status" value="1"/>
</dbReference>
<reference evidence="4 5" key="1">
    <citation type="journal article" date="2014" name="Genome Biol. Evol.">
        <title>Genome degeneration and adaptation in a nascent stage of symbiosis.</title>
        <authorList>
            <person name="Oakeson K.F."/>
            <person name="Gil R."/>
            <person name="Clayton A.L."/>
            <person name="Dunn D.M."/>
            <person name="von Niederhausern A.C."/>
            <person name="Hamil C."/>
            <person name="Aoyagi A."/>
            <person name="Duval B."/>
            <person name="Baca A."/>
            <person name="Silva F.J."/>
            <person name="Vallier A."/>
            <person name="Jackson D.G."/>
            <person name="Latorre A."/>
            <person name="Weiss R.B."/>
            <person name="Heddi A."/>
            <person name="Moya A."/>
            <person name="Dale C."/>
        </authorList>
    </citation>
    <scope>NUCLEOTIDE SEQUENCE [LARGE SCALE GENOMIC DNA]</scope>
    <source>
        <strain evidence="4 5">HS1</strain>
    </source>
</reference>
<comment type="similarity">
    <text evidence="1">Belongs to the short-chain dehydrogenases/reductases (SDR) family.</text>
</comment>
<dbReference type="PRINTS" id="PR00081">
    <property type="entry name" value="GDHRDH"/>
</dbReference>
<dbReference type="HOGENOM" id="CLU_010194_1_3_6"/>
<dbReference type="OrthoDB" id="9806974at2"/>
<protein>
    <submittedName>
        <fullName evidence="4">Gluconate 5-dehydrogenase</fullName>
    </submittedName>
</protein>
<dbReference type="Gene3D" id="3.40.50.720">
    <property type="entry name" value="NAD(P)-binding Rossmann-like Domain"/>
    <property type="match status" value="1"/>
</dbReference>
<gene>
    <name evidence="4" type="ORF">Sant_3298</name>
</gene>
<dbReference type="InterPro" id="IPR036291">
    <property type="entry name" value="NAD(P)-bd_dom_sf"/>
</dbReference>
<dbReference type="EMBL" id="CP006569">
    <property type="protein sequence ID" value="AHF78290.1"/>
    <property type="molecule type" value="Genomic_DNA"/>
</dbReference>
<evidence type="ECO:0000313" key="5">
    <source>
        <dbReference type="Proteomes" id="UP000019028"/>
    </source>
</evidence>
<dbReference type="KEGG" id="sod:Sant_3298"/>